<dbReference type="GO" id="GO:0006397">
    <property type="term" value="P:mRNA processing"/>
    <property type="evidence" value="ECO:0007669"/>
    <property type="project" value="UniProtKB-KW"/>
</dbReference>
<dbReference type="GO" id="GO:0003723">
    <property type="term" value="F:RNA binding"/>
    <property type="evidence" value="ECO:0007669"/>
    <property type="project" value="UniProtKB-KW"/>
</dbReference>
<evidence type="ECO:0000256" key="1">
    <source>
        <dbReference type="ARBA" id="ARBA00022664"/>
    </source>
</evidence>
<keyword evidence="6" id="KW-1185">Reference proteome</keyword>
<organism evidence="5 6">
    <name type="scientific">Lolium multiflorum</name>
    <name type="common">Italian ryegrass</name>
    <name type="synonym">Lolium perenne subsp. multiflorum</name>
    <dbReference type="NCBI Taxonomy" id="4521"/>
    <lineage>
        <taxon>Eukaryota</taxon>
        <taxon>Viridiplantae</taxon>
        <taxon>Streptophyta</taxon>
        <taxon>Embryophyta</taxon>
        <taxon>Tracheophyta</taxon>
        <taxon>Spermatophyta</taxon>
        <taxon>Magnoliopsida</taxon>
        <taxon>Liliopsida</taxon>
        <taxon>Poales</taxon>
        <taxon>Poaceae</taxon>
        <taxon>BOP clade</taxon>
        <taxon>Pooideae</taxon>
        <taxon>Poodae</taxon>
        <taxon>Poeae</taxon>
        <taxon>Poeae Chloroplast Group 2 (Poeae type)</taxon>
        <taxon>Loliodinae</taxon>
        <taxon>Loliinae</taxon>
        <taxon>Lolium</taxon>
    </lineage>
</organism>
<dbReference type="Gene3D" id="3.30.70.330">
    <property type="match status" value="1"/>
</dbReference>
<dbReference type="InterPro" id="IPR012677">
    <property type="entry name" value="Nucleotide-bd_a/b_plait_sf"/>
</dbReference>
<feature type="region of interest" description="Disordered" evidence="4">
    <location>
        <begin position="15"/>
        <end position="40"/>
    </location>
</feature>
<gene>
    <name evidence="5" type="ORF">QYE76_013205</name>
</gene>
<feature type="region of interest" description="Disordered" evidence="4">
    <location>
        <begin position="73"/>
        <end position="94"/>
    </location>
</feature>
<reference evidence="5" key="1">
    <citation type="submission" date="2023-07" db="EMBL/GenBank/DDBJ databases">
        <title>A chromosome-level genome assembly of Lolium multiflorum.</title>
        <authorList>
            <person name="Chen Y."/>
            <person name="Copetti D."/>
            <person name="Kolliker R."/>
            <person name="Studer B."/>
        </authorList>
    </citation>
    <scope>NUCLEOTIDE SEQUENCE</scope>
    <source>
        <strain evidence="5">02402/16</strain>
        <tissue evidence="5">Leaf</tissue>
    </source>
</reference>
<evidence type="ECO:0000313" key="5">
    <source>
        <dbReference type="EMBL" id="KAK1696508.1"/>
    </source>
</evidence>
<keyword evidence="2" id="KW-0694">RNA-binding</keyword>
<evidence type="ECO:0000313" key="6">
    <source>
        <dbReference type="Proteomes" id="UP001231189"/>
    </source>
</evidence>
<name>A0AAD8U2I8_LOLMU</name>
<proteinExistence type="predicted"/>
<dbReference type="CDD" id="cd12232">
    <property type="entry name" value="RRM3_U2AF65"/>
    <property type="match status" value="1"/>
</dbReference>
<dbReference type="EMBL" id="JAUUTY010000001">
    <property type="protein sequence ID" value="KAK1696508.1"/>
    <property type="molecule type" value="Genomic_DNA"/>
</dbReference>
<dbReference type="GO" id="GO:0008380">
    <property type="term" value="P:RNA splicing"/>
    <property type="evidence" value="ECO:0007669"/>
    <property type="project" value="UniProtKB-KW"/>
</dbReference>
<evidence type="ECO:0000256" key="2">
    <source>
        <dbReference type="ARBA" id="ARBA00022884"/>
    </source>
</evidence>
<dbReference type="Proteomes" id="UP001231189">
    <property type="component" value="Unassembled WGS sequence"/>
</dbReference>
<evidence type="ECO:0000256" key="3">
    <source>
        <dbReference type="ARBA" id="ARBA00023187"/>
    </source>
</evidence>
<evidence type="ECO:0000256" key="4">
    <source>
        <dbReference type="SAM" id="MobiDB-lite"/>
    </source>
</evidence>
<sequence>MANRHYVFADHVEIPPTRRPTTDRVIPPGLPPADGQDPPEGWTPIRIQCQYVTEPDGTPSTLLLYSRPCAAPQHHWPDASTDDRPERYDGRRWSPEPLEVEGATRVVRLAEMLSLDQLQVDDEYQQLVEDVSEEARRFGDLVKAVIPRPGPGADDPVVAGAGKVFLEYASLTHSIRCWEAMDGRWFARRQIVAGFYPEDMFAAGDYSCDGQN</sequence>
<feature type="compositionally biased region" description="Basic and acidic residues" evidence="4">
    <location>
        <begin position="75"/>
        <end position="94"/>
    </location>
</feature>
<keyword evidence="1" id="KW-0507">mRNA processing</keyword>
<keyword evidence="3" id="KW-0508">mRNA splicing</keyword>
<protein>
    <submittedName>
        <fullName evidence="5">Uncharacterized protein</fullName>
    </submittedName>
</protein>
<accession>A0AAD8U2I8</accession>
<dbReference type="AlphaFoldDB" id="A0AAD8U2I8"/>
<dbReference type="PANTHER" id="PTHR23139">
    <property type="entry name" value="RNA-BINDING PROTEIN"/>
    <property type="match status" value="1"/>
</dbReference>
<comment type="caution">
    <text evidence="5">The sequence shown here is derived from an EMBL/GenBank/DDBJ whole genome shotgun (WGS) entry which is preliminary data.</text>
</comment>
<dbReference type="InterPro" id="IPR035979">
    <property type="entry name" value="RBD_domain_sf"/>
</dbReference>
<dbReference type="SUPFAM" id="SSF54928">
    <property type="entry name" value="RNA-binding domain, RBD"/>
    <property type="match status" value="1"/>
</dbReference>
<dbReference type="FunFam" id="3.30.70.330:FF:000097">
    <property type="entry name" value="U2 snRNP auxiliary factor large subunit"/>
    <property type="match status" value="1"/>
</dbReference>